<keyword evidence="5 9" id="KW-1133">Transmembrane helix</keyword>
<proteinExistence type="inferred from homology"/>
<evidence type="ECO:0000256" key="4">
    <source>
        <dbReference type="ARBA" id="ARBA00022692"/>
    </source>
</evidence>
<sequence length="261" mass="29264">MSKLPAFLSSFNNLLTAHPVCFTNSLLIVLSAGGEKIFQSVAFVCPKDPELARYYGLLFLIAPLFILLVSGMALHEGLWHVYHGCLNRSEGAGLTQKQVCHSFWSTFFRSLIVPCAWLFVSLLDGTYIVCSLGEDPTQKTEESDSIRAISQMAGWIFLVAVVIVGTTVTCCMRCNAQKTFLELHYIKVYKKVEKEELEKKMNEKAEKMAKVNVISLFSEDLPPKETWDKVTVPVVSEDSDAAYYSSLHKWSDEKKNQNSSA</sequence>
<reference evidence="10 11" key="1">
    <citation type="submission" date="2024-04" db="EMBL/GenBank/DDBJ databases">
        <authorList>
            <person name="Rising A."/>
            <person name="Reimegard J."/>
            <person name="Sonavane S."/>
            <person name="Akerstrom W."/>
            <person name="Nylinder S."/>
            <person name="Hedman E."/>
            <person name="Kallberg Y."/>
        </authorList>
    </citation>
    <scope>NUCLEOTIDE SEQUENCE [LARGE SCALE GENOMIC DNA]</scope>
</reference>
<evidence type="ECO:0000256" key="8">
    <source>
        <dbReference type="ARBA" id="ARBA00023303"/>
    </source>
</evidence>
<dbReference type="Proteomes" id="UP001497382">
    <property type="component" value="Unassembled WGS sequence"/>
</dbReference>
<evidence type="ECO:0000256" key="9">
    <source>
        <dbReference type="SAM" id="Phobius"/>
    </source>
</evidence>
<dbReference type="Pfam" id="PF14798">
    <property type="entry name" value="Ca_hom_mod"/>
    <property type="match status" value="2"/>
</dbReference>
<evidence type="ECO:0000256" key="5">
    <source>
        <dbReference type="ARBA" id="ARBA00022989"/>
    </source>
</evidence>
<evidence type="ECO:0000256" key="3">
    <source>
        <dbReference type="ARBA" id="ARBA00022448"/>
    </source>
</evidence>
<name>A0AAV2ARL7_9ARAC</name>
<comment type="subcellular location">
    <subcellularLocation>
        <location evidence="1">Membrane</location>
        <topology evidence="1">Multi-pass membrane protein</topology>
    </subcellularLocation>
</comment>
<protein>
    <submittedName>
        <fullName evidence="10">Uncharacterized protein</fullName>
    </submittedName>
</protein>
<keyword evidence="8" id="KW-0407">Ion channel</keyword>
<comment type="caution">
    <text evidence="10">The sequence shown here is derived from an EMBL/GenBank/DDBJ whole genome shotgun (WGS) entry which is preliminary data.</text>
</comment>
<evidence type="ECO:0000313" key="11">
    <source>
        <dbReference type="Proteomes" id="UP001497382"/>
    </source>
</evidence>
<dbReference type="GO" id="GO:0005886">
    <property type="term" value="C:plasma membrane"/>
    <property type="evidence" value="ECO:0007669"/>
    <property type="project" value="TreeGrafter"/>
</dbReference>
<keyword evidence="3" id="KW-0813">Transport</keyword>
<organism evidence="10 11">
    <name type="scientific">Larinioides sclopetarius</name>
    <dbReference type="NCBI Taxonomy" id="280406"/>
    <lineage>
        <taxon>Eukaryota</taxon>
        <taxon>Metazoa</taxon>
        <taxon>Ecdysozoa</taxon>
        <taxon>Arthropoda</taxon>
        <taxon>Chelicerata</taxon>
        <taxon>Arachnida</taxon>
        <taxon>Araneae</taxon>
        <taxon>Araneomorphae</taxon>
        <taxon>Entelegynae</taxon>
        <taxon>Araneoidea</taxon>
        <taxon>Araneidae</taxon>
        <taxon>Larinioides</taxon>
    </lineage>
</organism>
<evidence type="ECO:0000256" key="1">
    <source>
        <dbReference type="ARBA" id="ARBA00004141"/>
    </source>
</evidence>
<dbReference type="InterPro" id="IPR029569">
    <property type="entry name" value="CALHM"/>
</dbReference>
<feature type="transmembrane region" description="Helical" evidence="9">
    <location>
        <begin position="111"/>
        <end position="132"/>
    </location>
</feature>
<dbReference type="PANTHER" id="PTHR32261">
    <property type="entry name" value="CALCIUM HOMEOSTASIS MODULATOR PROTEIN"/>
    <property type="match status" value="1"/>
</dbReference>
<dbReference type="AlphaFoldDB" id="A0AAV2ARL7"/>
<evidence type="ECO:0000256" key="2">
    <source>
        <dbReference type="ARBA" id="ARBA00008497"/>
    </source>
</evidence>
<evidence type="ECO:0000256" key="6">
    <source>
        <dbReference type="ARBA" id="ARBA00023065"/>
    </source>
</evidence>
<dbReference type="PANTHER" id="PTHR32261:SF1">
    <property type="entry name" value="CALCIUM HOMEOSTASIS MODULATOR PROTEIN"/>
    <property type="match status" value="1"/>
</dbReference>
<dbReference type="GO" id="GO:1904669">
    <property type="term" value="P:ATP export"/>
    <property type="evidence" value="ECO:0007669"/>
    <property type="project" value="UniProtKB-ARBA"/>
</dbReference>
<accession>A0AAV2ARL7</accession>
<dbReference type="GO" id="GO:0005261">
    <property type="term" value="F:monoatomic cation channel activity"/>
    <property type="evidence" value="ECO:0007669"/>
    <property type="project" value="TreeGrafter"/>
</dbReference>
<keyword evidence="11" id="KW-1185">Reference proteome</keyword>
<feature type="transmembrane region" description="Helical" evidence="9">
    <location>
        <begin position="54"/>
        <end position="74"/>
    </location>
</feature>
<dbReference type="EMBL" id="CAXIEN010000190">
    <property type="protein sequence ID" value="CAL1285423.1"/>
    <property type="molecule type" value="Genomic_DNA"/>
</dbReference>
<gene>
    <name evidence="10" type="ORF">LARSCL_LOCUS13698</name>
</gene>
<comment type="similarity">
    <text evidence="2">Belongs to the CALHM family.</text>
</comment>
<keyword evidence="7 9" id="KW-0472">Membrane</keyword>
<evidence type="ECO:0000313" key="10">
    <source>
        <dbReference type="EMBL" id="CAL1285423.1"/>
    </source>
</evidence>
<evidence type="ECO:0000256" key="7">
    <source>
        <dbReference type="ARBA" id="ARBA00023136"/>
    </source>
</evidence>
<keyword evidence="6" id="KW-0406">Ion transport</keyword>
<keyword evidence="4 9" id="KW-0812">Transmembrane</keyword>
<feature type="transmembrane region" description="Helical" evidence="9">
    <location>
        <begin position="152"/>
        <end position="169"/>
    </location>
</feature>
<feature type="transmembrane region" description="Helical" evidence="9">
    <location>
        <begin position="15"/>
        <end position="33"/>
    </location>
</feature>